<organism evidence="1 2">
    <name type="scientific">Gossypium davidsonii</name>
    <name type="common">Davidson's cotton</name>
    <name type="synonym">Gossypium klotzschianum subsp. davidsonii</name>
    <dbReference type="NCBI Taxonomy" id="34287"/>
    <lineage>
        <taxon>Eukaryota</taxon>
        <taxon>Viridiplantae</taxon>
        <taxon>Streptophyta</taxon>
        <taxon>Embryophyta</taxon>
        <taxon>Tracheophyta</taxon>
        <taxon>Spermatophyta</taxon>
        <taxon>Magnoliopsida</taxon>
        <taxon>eudicotyledons</taxon>
        <taxon>Gunneridae</taxon>
        <taxon>Pentapetalae</taxon>
        <taxon>rosids</taxon>
        <taxon>malvids</taxon>
        <taxon>Malvales</taxon>
        <taxon>Malvaceae</taxon>
        <taxon>Malvoideae</taxon>
        <taxon>Gossypium</taxon>
    </lineage>
</organism>
<accession>A0A7J8SAQ5</accession>
<protein>
    <recommendedName>
        <fullName evidence="3">RNase H type-1 domain-containing protein</fullName>
    </recommendedName>
</protein>
<feature type="non-terminal residue" evidence="1">
    <location>
        <position position="1"/>
    </location>
</feature>
<dbReference type="AlphaFoldDB" id="A0A7J8SAQ5"/>
<dbReference type="Proteomes" id="UP000593561">
    <property type="component" value="Unassembled WGS sequence"/>
</dbReference>
<evidence type="ECO:0000313" key="2">
    <source>
        <dbReference type="Proteomes" id="UP000593561"/>
    </source>
</evidence>
<evidence type="ECO:0008006" key="3">
    <source>
        <dbReference type="Google" id="ProtNLM"/>
    </source>
</evidence>
<feature type="non-terminal residue" evidence="1">
    <location>
        <position position="94"/>
    </location>
</feature>
<comment type="caution">
    <text evidence="1">The sequence shown here is derived from an EMBL/GenBank/DDBJ whole genome shotgun (WGS) entry which is preliminary data.</text>
</comment>
<keyword evidence="2" id="KW-1185">Reference proteome</keyword>
<evidence type="ECO:0000313" key="1">
    <source>
        <dbReference type="EMBL" id="MBA0622910.1"/>
    </source>
</evidence>
<gene>
    <name evidence="1" type="ORF">Godav_008412</name>
</gene>
<name>A0A7J8SAQ5_GOSDV</name>
<sequence length="94" mass="10765">YDSAHNEDLLVQHETRFGNFLPSNKVHLSTDVREVFDAELWGILDGLVLLQGLGYQRVMIQSEVVKYLRHVSREDHQAADCIVKMALDGKEDLQ</sequence>
<reference evidence="1 2" key="1">
    <citation type="journal article" date="2019" name="Genome Biol. Evol.">
        <title>Insights into the evolution of the New World diploid cottons (Gossypium, subgenus Houzingenia) based on genome sequencing.</title>
        <authorList>
            <person name="Grover C.E."/>
            <person name="Arick M.A. 2nd"/>
            <person name="Thrash A."/>
            <person name="Conover J.L."/>
            <person name="Sanders W.S."/>
            <person name="Peterson D.G."/>
            <person name="Frelichowski J.E."/>
            <person name="Scheffler J.A."/>
            <person name="Scheffler B.E."/>
            <person name="Wendel J.F."/>
        </authorList>
    </citation>
    <scope>NUCLEOTIDE SEQUENCE [LARGE SCALE GENOMIC DNA]</scope>
    <source>
        <strain evidence="1">27</strain>
        <tissue evidence="1">Leaf</tissue>
    </source>
</reference>
<proteinExistence type="predicted"/>
<dbReference type="EMBL" id="JABFAC010000009">
    <property type="protein sequence ID" value="MBA0622910.1"/>
    <property type="molecule type" value="Genomic_DNA"/>
</dbReference>